<dbReference type="GO" id="GO:0005248">
    <property type="term" value="F:voltage-gated sodium channel activity"/>
    <property type="evidence" value="ECO:0007669"/>
    <property type="project" value="TreeGrafter"/>
</dbReference>
<evidence type="ECO:0000256" key="2">
    <source>
        <dbReference type="ARBA" id="ARBA00022692"/>
    </source>
</evidence>
<dbReference type="GO" id="GO:0001518">
    <property type="term" value="C:voltage-gated sodium channel complex"/>
    <property type="evidence" value="ECO:0007669"/>
    <property type="project" value="TreeGrafter"/>
</dbReference>
<evidence type="ECO:0000259" key="6">
    <source>
        <dbReference type="Pfam" id="PF00520"/>
    </source>
</evidence>
<keyword evidence="2 5" id="KW-0812">Transmembrane</keyword>
<keyword evidence="8" id="KW-1185">Reference proteome</keyword>
<evidence type="ECO:0000256" key="1">
    <source>
        <dbReference type="ARBA" id="ARBA00004141"/>
    </source>
</evidence>
<dbReference type="Proteomes" id="UP000286954">
    <property type="component" value="Chromosome"/>
</dbReference>
<accession>A0A3T0EB23</accession>
<dbReference type="SUPFAM" id="SSF81324">
    <property type="entry name" value="Voltage-gated potassium channels"/>
    <property type="match status" value="1"/>
</dbReference>
<comment type="subcellular location">
    <subcellularLocation>
        <location evidence="1">Membrane</location>
        <topology evidence="1">Multi-pass membrane protein</topology>
    </subcellularLocation>
</comment>
<protein>
    <submittedName>
        <fullName evidence="7">Ion transport protein</fullName>
    </submittedName>
</protein>
<dbReference type="PANTHER" id="PTHR10037:SF62">
    <property type="entry name" value="SODIUM CHANNEL PROTEIN 60E"/>
    <property type="match status" value="1"/>
</dbReference>
<dbReference type="InterPro" id="IPR005821">
    <property type="entry name" value="Ion_trans_dom"/>
</dbReference>
<feature type="transmembrane region" description="Helical" evidence="5">
    <location>
        <begin position="21"/>
        <end position="44"/>
    </location>
</feature>
<evidence type="ECO:0000256" key="3">
    <source>
        <dbReference type="ARBA" id="ARBA00022989"/>
    </source>
</evidence>
<dbReference type="PANTHER" id="PTHR10037">
    <property type="entry name" value="VOLTAGE-GATED CATION CHANNEL CALCIUM AND SODIUM"/>
    <property type="match status" value="1"/>
</dbReference>
<feature type="transmembrane region" description="Helical" evidence="5">
    <location>
        <begin position="171"/>
        <end position="193"/>
    </location>
</feature>
<organism evidence="7 8">
    <name type="scientific">Glycocaulis alkaliphilus</name>
    <dbReference type="NCBI Taxonomy" id="1434191"/>
    <lineage>
        <taxon>Bacteria</taxon>
        <taxon>Pseudomonadati</taxon>
        <taxon>Pseudomonadota</taxon>
        <taxon>Alphaproteobacteria</taxon>
        <taxon>Maricaulales</taxon>
        <taxon>Maricaulaceae</taxon>
        <taxon>Glycocaulis</taxon>
    </lineage>
</organism>
<dbReference type="InterPro" id="IPR027359">
    <property type="entry name" value="Volt_channel_dom_sf"/>
</dbReference>
<dbReference type="Gene3D" id="1.20.120.350">
    <property type="entry name" value="Voltage-gated potassium channels. Chain C"/>
    <property type="match status" value="1"/>
</dbReference>
<dbReference type="EMBL" id="CP018911">
    <property type="protein sequence ID" value="AZU04611.1"/>
    <property type="molecule type" value="Genomic_DNA"/>
</dbReference>
<evidence type="ECO:0000256" key="5">
    <source>
        <dbReference type="SAM" id="Phobius"/>
    </source>
</evidence>
<evidence type="ECO:0000313" key="7">
    <source>
        <dbReference type="EMBL" id="AZU04611.1"/>
    </source>
</evidence>
<dbReference type="KEGG" id="gak:X907_2088"/>
<evidence type="ECO:0000313" key="8">
    <source>
        <dbReference type="Proteomes" id="UP000286954"/>
    </source>
</evidence>
<feature type="transmembrane region" description="Helical" evidence="5">
    <location>
        <begin position="56"/>
        <end position="78"/>
    </location>
</feature>
<feature type="transmembrane region" description="Helical" evidence="5">
    <location>
        <begin position="205"/>
        <end position="230"/>
    </location>
</feature>
<reference evidence="7 8" key="1">
    <citation type="submission" date="2016-12" db="EMBL/GenBank/DDBJ databases">
        <title>The genome of dimorphic prosthecate Glycocaulis alkaliphilus 6b-8t, isolated from crude oil dictates its adaptability in petroleum environments.</title>
        <authorList>
            <person name="Wu X.-L."/>
            <person name="Geng S."/>
        </authorList>
    </citation>
    <scope>NUCLEOTIDE SEQUENCE [LARGE SCALE GENOMIC DNA]</scope>
    <source>
        <strain evidence="7 8">6B-8</strain>
    </source>
</reference>
<name>A0A3T0EB23_9PROT</name>
<proteinExistence type="predicted"/>
<dbReference type="AlphaFoldDB" id="A0A3T0EB23"/>
<feature type="transmembrane region" description="Helical" evidence="5">
    <location>
        <begin position="90"/>
        <end position="113"/>
    </location>
</feature>
<sequence length="292" mass="32223">MKGARAMDGEKAGLQSRLESFVESALFRNGITALILVNAVLLGLETYALPPDVAGAFLIADKVIVYIFAAEILLKLFVYRVSFFRSGWNWFDLIVVTISLIPAAGPFAVLRALRVLRLFRLFSVVPEMRRVVMALAKAIPGMGSIMMVLGLIFYVGAVMSSKLFSGTHPEFFGDLGAAAFTLFQVMTLESWSMGVARPVISEHPLAWAFFVPFIILTSFAVLNMFIAVIVDSLQAKHFDEETDRQNKATDERSLLREEVTALRGEIAELKTLMLSGQAKPARKAPGEDEDRP</sequence>
<gene>
    <name evidence="7" type="ORF">X907_2088</name>
</gene>
<feature type="domain" description="Ion transport" evidence="6">
    <location>
        <begin position="27"/>
        <end position="235"/>
    </location>
</feature>
<feature type="transmembrane region" description="Helical" evidence="5">
    <location>
        <begin position="133"/>
        <end position="159"/>
    </location>
</feature>
<dbReference type="InterPro" id="IPR043203">
    <property type="entry name" value="VGCC_Ca_Na"/>
</dbReference>
<dbReference type="Gene3D" id="1.10.287.70">
    <property type="match status" value="1"/>
</dbReference>
<keyword evidence="3 5" id="KW-1133">Transmembrane helix</keyword>
<evidence type="ECO:0000256" key="4">
    <source>
        <dbReference type="ARBA" id="ARBA00023136"/>
    </source>
</evidence>
<dbReference type="Pfam" id="PF00520">
    <property type="entry name" value="Ion_trans"/>
    <property type="match status" value="1"/>
</dbReference>
<keyword evidence="4 5" id="KW-0472">Membrane</keyword>